<dbReference type="Proteomes" id="UP000756921">
    <property type="component" value="Unassembled WGS sequence"/>
</dbReference>
<protein>
    <recommendedName>
        <fullName evidence="3">Transglycosylase SLT domain-containing protein</fullName>
    </recommendedName>
</protein>
<accession>A0A9P6GAB0</accession>
<dbReference type="OrthoDB" id="1193027at2759"/>
<name>A0A9P6GAB0_9PLEO</name>
<keyword evidence="2" id="KW-1185">Reference proteome</keyword>
<evidence type="ECO:0000313" key="1">
    <source>
        <dbReference type="EMBL" id="KAF9731506.1"/>
    </source>
</evidence>
<dbReference type="InterPro" id="IPR023346">
    <property type="entry name" value="Lysozyme-like_dom_sf"/>
</dbReference>
<dbReference type="AlphaFoldDB" id="A0A9P6GAB0"/>
<comment type="caution">
    <text evidence="1">The sequence shown here is derived from an EMBL/GenBank/DDBJ whole genome shotgun (WGS) entry which is preliminary data.</text>
</comment>
<dbReference type="SUPFAM" id="SSF53955">
    <property type="entry name" value="Lysozyme-like"/>
    <property type="match status" value="1"/>
</dbReference>
<evidence type="ECO:0000313" key="2">
    <source>
        <dbReference type="Proteomes" id="UP000756921"/>
    </source>
</evidence>
<evidence type="ECO:0008006" key="3">
    <source>
        <dbReference type="Google" id="ProtNLM"/>
    </source>
</evidence>
<reference evidence="1" key="1">
    <citation type="journal article" date="2020" name="Mol. Plant Microbe Interact.">
        <title>Genome Sequence of the Biocontrol Agent Coniothyrium minitans strain Conio (IMI 134523).</title>
        <authorList>
            <person name="Patel D."/>
            <person name="Shittu T.A."/>
            <person name="Baroncelli R."/>
            <person name="Muthumeenakshi S."/>
            <person name="Osborne T.H."/>
            <person name="Janganan T.K."/>
            <person name="Sreenivasaprasad S."/>
        </authorList>
    </citation>
    <scope>NUCLEOTIDE SEQUENCE</scope>
    <source>
        <strain evidence="1">Conio</strain>
    </source>
</reference>
<organism evidence="1 2">
    <name type="scientific">Paraphaeosphaeria minitans</name>
    <dbReference type="NCBI Taxonomy" id="565426"/>
    <lineage>
        <taxon>Eukaryota</taxon>
        <taxon>Fungi</taxon>
        <taxon>Dikarya</taxon>
        <taxon>Ascomycota</taxon>
        <taxon>Pezizomycotina</taxon>
        <taxon>Dothideomycetes</taxon>
        <taxon>Pleosporomycetidae</taxon>
        <taxon>Pleosporales</taxon>
        <taxon>Massarineae</taxon>
        <taxon>Didymosphaeriaceae</taxon>
        <taxon>Paraphaeosphaeria</taxon>
    </lineage>
</organism>
<sequence length="179" mass="19285">MAPHNYSGPWQNFPSIDKWIGFEDMFNRNKSSMSATGNTGEDIGRIWNAIKECAKIGVDERVILAIIMQESHGDVGVQTTFSPGDHIPTGGLMQCSGCAGNPGQHGLSQNAITDMVRKGTEHFKGNLKAHGDQWSGQSIYPALREYNSGSVNLGNLSDGRGATASYVSDVANRLTGWVN</sequence>
<gene>
    <name evidence="1" type="ORF">PMIN01_10523</name>
</gene>
<proteinExistence type="predicted"/>
<dbReference type="Gene3D" id="1.10.530.10">
    <property type="match status" value="1"/>
</dbReference>
<dbReference type="EMBL" id="WJXW01000012">
    <property type="protein sequence ID" value="KAF9731506.1"/>
    <property type="molecule type" value="Genomic_DNA"/>
</dbReference>